<sequence>MMDKLQGYFGLSKTPFGRGLAPGMLHRHAAHSEAIARIAWCVAERELGVVTGEVGVGKTAATRAAIFGLDPARHIAIYLGSPDVGVRGIRTAIVTALGGVPKNQKATLIPEASDMLATEQAERGRTPVLVIDEAHMLAHDQLESVRMLTNFDMDSSSPFATLLIGQPTLKRKIKLGVLAALDQRISVRHHMTGMTPEETADYVRHHMTLAGRSDPLFSDDAIALIHETARGYPRSVNNLGRLSLLATYAAGKTIVDEAAARTAVNESAAPE</sequence>
<dbReference type="InterPro" id="IPR027417">
    <property type="entry name" value="P-loop_NTPase"/>
</dbReference>
<dbReference type="PANTHER" id="PTHR35894:SF1">
    <property type="entry name" value="PHOSPHORIBULOKINASE _ URIDINE KINASE FAMILY"/>
    <property type="match status" value="1"/>
</dbReference>
<keyword evidence="3" id="KW-1185">Reference proteome</keyword>
<evidence type="ECO:0000313" key="3">
    <source>
        <dbReference type="Proteomes" id="UP000696294"/>
    </source>
</evidence>
<dbReference type="Proteomes" id="UP000696294">
    <property type="component" value="Unassembled WGS sequence"/>
</dbReference>
<comment type="caution">
    <text evidence="2">The sequence shown here is derived from an EMBL/GenBank/DDBJ whole genome shotgun (WGS) entry which is preliminary data.</text>
</comment>
<dbReference type="Pfam" id="PF13401">
    <property type="entry name" value="AAA_22"/>
    <property type="match status" value="1"/>
</dbReference>
<accession>A0ABX1BT97</accession>
<organism evidence="2 3">
    <name type="scientific">Nonomuraea composti</name>
    <dbReference type="NCBI Taxonomy" id="2720023"/>
    <lineage>
        <taxon>Bacteria</taxon>
        <taxon>Bacillati</taxon>
        <taxon>Actinomycetota</taxon>
        <taxon>Actinomycetes</taxon>
        <taxon>Streptosporangiales</taxon>
        <taxon>Streptosporangiaceae</taxon>
        <taxon>Nonomuraea</taxon>
    </lineage>
</organism>
<dbReference type="EMBL" id="JAATEP010000096">
    <property type="protein sequence ID" value="NJP98541.1"/>
    <property type="molecule type" value="Genomic_DNA"/>
</dbReference>
<dbReference type="InterPro" id="IPR049945">
    <property type="entry name" value="AAA_22"/>
</dbReference>
<name>A0ABX1BT97_9ACTN</name>
<gene>
    <name evidence="2" type="ORF">HCN51_55535</name>
</gene>
<feature type="domain" description="ORC1/DEAH AAA+ ATPase" evidence="1">
    <location>
        <begin position="45"/>
        <end position="171"/>
    </location>
</feature>
<proteinExistence type="predicted"/>
<protein>
    <submittedName>
        <fullName evidence="2">AAA family ATPase</fullName>
    </submittedName>
</protein>
<dbReference type="Gene3D" id="3.40.50.300">
    <property type="entry name" value="P-loop containing nucleotide triphosphate hydrolases"/>
    <property type="match status" value="1"/>
</dbReference>
<evidence type="ECO:0000313" key="2">
    <source>
        <dbReference type="EMBL" id="NJP98541.1"/>
    </source>
</evidence>
<dbReference type="InterPro" id="IPR052026">
    <property type="entry name" value="ExeA_AAA_ATPase_DNA-bind"/>
</dbReference>
<dbReference type="SUPFAM" id="SSF52540">
    <property type="entry name" value="P-loop containing nucleoside triphosphate hydrolases"/>
    <property type="match status" value="1"/>
</dbReference>
<reference evidence="2 3" key="1">
    <citation type="submission" date="2020-03" db="EMBL/GenBank/DDBJ databases">
        <title>WGS of actinomycetes isolated from Thailand.</title>
        <authorList>
            <person name="Thawai C."/>
        </authorList>
    </citation>
    <scope>NUCLEOTIDE SEQUENCE [LARGE SCALE GENOMIC DNA]</scope>
    <source>
        <strain evidence="2 3">FMUSA5-5</strain>
    </source>
</reference>
<dbReference type="PANTHER" id="PTHR35894">
    <property type="entry name" value="GENERAL SECRETION PATHWAY PROTEIN A-RELATED"/>
    <property type="match status" value="1"/>
</dbReference>
<evidence type="ECO:0000259" key="1">
    <source>
        <dbReference type="Pfam" id="PF13401"/>
    </source>
</evidence>